<sequence length="425" mass="48296">MFSSHHESFEDIMNDGVISYIPFSDGKDDESWPKHSEERMQRREATFKSLSAIINHFTSSGQPITCIVCTLSMPVVFKVAREHRVPLAVYWIQPATTLVTYYHYFHGYNELILPHISEPTYEVSFPGLHSVKIRNMPTLLTENKPTEVSKIIMRALQELFEYMDQERPIVLVNTFAALEDVALNAIRPYMDVFAIGPAIPPLGALQVSEAQIHLFKQDEKDYIEWLNIQSERSVVYLSFGSLLTYTKRQVEEISYGLQECGRPYLWVVRKEGCAEEVDLFLRELEESNGMVVEWCDQLQVLSHPSIGCFVTHCGWNSTIEAIVAGVPMIAVPSWSDQPLNAHLVETEWRVGVRAERGAEGILTKKELVSCVELLMGGSEKATKIKENANNLKKEAQDVVGTSGLLEISLRGFIKRIRDQERDVNK</sequence>
<dbReference type="CDD" id="cd03784">
    <property type="entry name" value="GT1_Gtf-like"/>
    <property type="match status" value="1"/>
</dbReference>
<dbReference type="SUPFAM" id="SSF53756">
    <property type="entry name" value="UDP-Glycosyltransferase/glycogen phosphorylase"/>
    <property type="match status" value="1"/>
</dbReference>
<evidence type="ECO:0000256" key="3">
    <source>
        <dbReference type="RuleBase" id="RU003718"/>
    </source>
</evidence>
<gene>
    <name evidence="5" type="ORF">EJB05_50934</name>
</gene>
<dbReference type="InterPro" id="IPR002213">
    <property type="entry name" value="UDP_glucos_trans"/>
</dbReference>
<dbReference type="Pfam" id="PF00201">
    <property type="entry name" value="UDPGT"/>
    <property type="match status" value="1"/>
</dbReference>
<dbReference type="GO" id="GO:0080044">
    <property type="term" value="F:quercetin 7-O-glucosyltransferase activity"/>
    <property type="evidence" value="ECO:0007669"/>
    <property type="project" value="TreeGrafter"/>
</dbReference>
<organism evidence="5 6">
    <name type="scientific">Eragrostis curvula</name>
    <name type="common">weeping love grass</name>
    <dbReference type="NCBI Taxonomy" id="38414"/>
    <lineage>
        <taxon>Eukaryota</taxon>
        <taxon>Viridiplantae</taxon>
        <taxon>Streptophyta</taxon>
        <taxon>Embryophyta</taxon>
        <taxon>Tracheophyta</taxon>
        <taxon>Spermatophyta</taxon>
        <taxon>Magnoliopsida</taxon>
        <taxon>Liliopsida</taxon>
        <taxon>Poales</taxon>
        <taxon>Poaceae</taxon>
        <taxon>PACMAD clade</taxon>
        <taxon>Chloridoideae</taxon>
        <taxon>Eragrostideae</taxon>
        <taxon>Eragrostidinae</taxon>
        <taxon>Eragrostis</taxon>
    </lineage>
</organism>
<dbReference type="Gene3D" id="3.40.50.2000">
    <property type="entry name" value="Glycogen Phosphorylase B"/>
    <property type="match status" value="2"/>
</dbReference>
<dbReference type="Proteomes" id="UP000324897">
    <property type="component" value="Unassembled WGS sequence"/>
</dbReference>
<dbReference type="PROSITE" id="PS00375">
    <property type="entry name" value="UDPGT"/>
    <property type="match status" value="1"/>
</dbReference>
<accession>A0A5J9SX17</accession>
<dbReference type="PANTHER" id="PTHR11926">
    <property type="entry name" value="GLUCOSYL/GLUCURONOSYL TRANSFERASES"/>
    <property type="match status" value="1"/>
</dbReference>
<keyword evidence="3" id="KW-0328">Glycosyltransferase</keyword>
<evidence type="ECO:0000256" key="1">
    <source>
        <dbReference type="ARBA" id="ARBA00009995"/>
    </source>
</evidence>
<keyword evidence="6" id="KW-1185">Reference proteome</keyword>
<dbReference type="PANTHER" id="PTHR11926:SF1534">
    <property type="entry name" value="GLYCOSYLTRANSFERASE"/>
    <property type="match status" value="1"/>
</dbReference>
<reference evidence="5 6" key="1">
    <citation type="journal article" date="2019" name="Sci. Rep.">
        <title>A high-quality genome of Eragrostis curvula grass provides insights into Poaceae evolution and supports new strategies to enhance forage quality.</title>
        <authorList>
            <person name="Carballo J."/>
            <person name="Santos B.A.C.M."/>
            <person name="Zappacosta D."/>
            <person name="Garbus I."/>
            <person name="Selva J.P."/>
            <person name="Gallo C.A."/>
            <person name="Diaz A."/>
            <person name="Albertini E."/>
            <person name="Caccamo M."/>
            <person name="Echenique V."/>
        </authorList>
    </citation>
    <scope>NUCLEOTIDE SEQUENCE [LARGE SCALE GENOMIC DNA]</scope>
    <source>
        <strain evidence="6">cv. Victoria</strain>
        <tissue evidence="5">Leaf</tissue>
    </source>
</reference>
<evidence type="ECO:0000256" key="2">
    <source>
        <dbReference type="ARBA" id="ARBA00022679"/>
    </source>
</evidence>
<protein>
    <recommendedName>
        <fullName evidence="4">Glycosyltransferase</fullName>
        <ecNumber evidence="4">2.4.1.-</ecNumber>
    </recommendedName>
</protein>
<evidence type="ECO:0000256" key="4">
    <source>
        <dbReference type="RuleBase" id="RU362057"/>
    </source>
</evidence>
<comment type="caution">
    <text evidence="5">The sequence shown here is derived from an EMBL/GenBank/DDBJ whole genome shotgun (WGS) entry which is preliminary data.</text>
</comment>
<dbReference type="EMBL" id="RWGY01000167">
    <property type="protein sequence ID" value="TVU03538.1"/>
    <property type="molecule type" value="Genomic_DNA"/>
</dbReference>
<dbReference type="FunFam" id="3.40.50.2000:FF:000019">
    <property type="entry name" value="Glycosyltransferase"/>
    <property type="match status" value="1"/>
</dbReference>
<proteinExistence type="inferred from homology"/>
<feature type="non-terminal residue" evidence="5">
    <location>
        <position position="1"/>
    </location>
</feature>
<evidence type="ECO:0000313" key="6">
    <source>
        <dbReference type="Proteomes" id="UP000324897"/>
    </source>
</evidence>
<evidence type="ECO:0000313" key="5">
    <source>
        <dbReference type="EMBL" id="TVU03538.1"/>
    </source>
</evidence>
<dbReference type="Gramene" id="TVU03538">
    <property type="protein sequence ID" value="TVU03538"/>
    <property type="gene ID" value="EJB05_50934"/>
</dbReference>
<name>A0A5J9SX17_9POAL</name>
<dbReference type="OrthoDB" id="5835829at2759"/>
<dbReference type="AlphaFoldDB" id="A0A5J9SX17"/>
<comment type="similarity">
    <text evidence="1 3">Belongs to the UDP-glycosyltransferase family.</text>
</comment>
<keyword evidence="2 3" id="KW-0808">Transferase</keyword>
<dbReference type="InterPro" id="IPR035595">
    <property type="entry name" value="UDP_glycos_trans_CS"/>
</dbReference>
<dbReference type="EC" id="2.4.1.-" evidence="4"/>
<dbReference type="GO" id="GO:0080043">
    <property type="term" value="F:quercetin 3-O-glucosyltransferase activity"/>
    <property type="evidence" value="ECO:0007669"/>
    <property type="project" value="TreeGrafter"/>
</dbReference>